<evidence type="ECO:0000259" key="7">
    <source>
        <dbReference type="Pfam" id="PF07992"/>
    </source>
</evidence>
<dbReference type="AlphaFoldDB" id="A0A5N6BLD9"/>
<protein>
    <submittedName>
        <fullName evidence="8">NAD(P)/FAD-dependent oxidoreductase</fullName>
    </submittedName>
</protein>
<dbReference type="Pfam" id="PF07992">
    <property type="entry name" value="Pyr_redox_2"/>
    <property type="match status" value="1"/>
</dbReference>
<dbReference type="SUPFAM" id="SSF51905">
    <property type="entry name" value="FAD/NAD(P)-binding domain"/>
    <property type="match status" value="1"/>
</dbReference>
<dbReference type="PANTHER" id="PTHR43014:SF5">
    <property type="entry name" value="GLUTATHIONE REDUCTASE (NADPH)"/>
    <property type="match status" value="1"/>
</dbReference>
<feature type="disulfide bond" description="Redox-active" evidence="5">
    <location>
        <begin position="42"/>
        <end position="47"/>
    </location>
</feature>
<reference evidence="8 9" key="1">
    <citation type="submission" date="2019-10" db="EMBL/GenBank/DDBJ databases">
        <title>Nonomuraea sp. nov., isolated from Phyllanthus amarus.</title>
        <authorList>
            <person name="Klykleung N."/>
            <person name="Tanasupawat S."/>
        </authorList>
    </citation>
    <scope>NUCLEOTIDE SEQUENCE [LARGE SCALE GENOMIC DNA]</scope>
    <source>
        <strain evidence="8 9">CR1-09</strain>
    </source>
</reference>
<dbReference type="EMBL" id="VDMA02000021">
    <property type="protein sequence ID" value="KAB8180629.1"/>
    <property type="molecule type" value="Genomic_DNA"/>
</dbReference>
<feature type="domain" description="Pyridine nucleotide-disulphide oxidoreductase dimerisation" evidence="6">
    <location>
        <begin position="340"/>
        <end position="448"/>
    </location>
</feature>
<evidence type="ECO:0000256" key="2">
    <source>
        <dbReference type="ARBA" id="ARBA00022630"/>
    </source>
</evidence>
<comment type="similarity">
    <text evidence="1">Belongs to the class-I pyridine nucleotide-disulfide oxidoreductase family.</text>
</comment>
<dbReference type="PRINTS" id="PR00368">
    <property type="entry name" value="FADPNR"/>
</dbReference>
<dbReference type="InterPro" id="IPR023753">
    <property type="entry name" value="FAD/NAD-binding_dom"/>
</dbReference>
<dbReference type="GO" id="GO:0016491">
    <property type="term" value="F:oxidoreductase activity"/>
    <property type="evidence" value="ECO:0007669"/>
    <property type="project" value="InterPro"/>
</dbReference>
<evidence type="ECO:0000256" key="1">
    <source>
        <dbReference type="ARBA" id="ARBA00007532"/>
    </source>
</evidence>
<dbReference type="SUPFAM" id="SSF55424">
    <property type="entry name" value="FAD/NAD-linked reductases, dimerisation (C-terminal) domain"/>
    <property type="match status" value="1"/>
</dbReference>
<dbReference type="Proteomes" id="UP000313066">
    <property type="component" value="Unassembled WGS sequence"/>
</dbReference>
<dbReference type="Gene3D" id="3.30.390.30">
    <property type="match status" value="1"/>
</dbReference>
<feature type="domain" description="FAD/NAD(P)-binding" evidence="7">
    <location>
        <begin position="5"/>
        <end position="320"/>
    </location>
</feature>
<evidence type="ECO:0000313" key="9">
    <source>
        <dbReference type="Proteomes" id="UP000313066"/>
    </source>
</evidence>
<dbReference type="InterPro" id="IPR016156">
    <property type="entry name" value="FAD/NAD-linked_Rdtase_dimer_sf"/>
</dbReference>
<organism evidence="8 9">
    <name type="scientific">Microbispora catharanthi</name>
    <dbReference type="NCBI Taxonomy" id="1712871"/>
    <lineage>
        <taxon>Bacteria</taxon>
        <taxon>Bacillati</taxon>
        <taxon>Actinomycetota</taxon>
        <taxon>Actinomycetes</taxon>
        <taxon>Streptosporangiales</taxon>
        <taxon>Streptosporangiaceae</taxon>
        <taxon>Microbispora</taxon>
    </lineage>
</organism>
<dbReference type="Pfam" id="PF02852">
    <property type="entry name" value="Pyr_redox_dim"/>
    <property type="match status" value="1"/>
</dbReference>
<dbReference type="PIRSF" id="PIRSF000350">
    <property type="entry name" value="Mercury_reductase_MerA"/>
    <property type="match status" value="1"/>
</dbReference>
<dbReference type="Gene3D" id="3.50.50.60">
    <property type="entry name" value="FAD/NAD(P)-binding domain"/>
    <property type="match status" value="2"/>
</dbReference>
<keyword evidence="4" id="KW-0520">NAD</keyword>
<sequence length="449" mass="48163">MKKSFDVVVIGTGEAGSAVAMRCRAAGRNVAIVDSRPFGGTCGLRGCDPKKVLVGAAEIIDRKRRMEGRGVAGDLRIDWPELIRFKATFTDPFPRQREDGFVQAGVEPFHGRARFLDQRSIEVGQDVLDGAHLVVAVGAWPARLGIQGEHHLTRSDQFLDLQELPRRIAFVGGGYIGFEFGHIAARAGATVTILHGGARPLKHFDHDLVARLLERTRDLGIDVRTGTKVTGVEGAPGSFKVTALTDSGPEVFEADMVVHSAGRAPEVDDLDLSAAGVEFDRRGIRVNGHLQSVSNPAVYAAGDAADSGGLPETPLAQYEGGLVAENIVEGNQRTADYLGMASVVYSIPALSAVGMTEEEAHLKGLTFTVNQADTSGWYSARRVAEPASMYKILIEKDSGRILGAHLLGPEADEFANVFALAIRADVRADALKHALFVYPTQASNMAWML</sequence>
<comment type="caution">
    <text evidence="8">The sequence shown here is derived from an EMBL/GenBank/DDBJ whole genome shotgun (WGS) entry which is preliminary data.</text>
</comment>
<dbReference type="PANTHER" id="PTHR43014">
    <property type="entry name" value="MERCURIC REDUCTASE"/>
    <property type="match status" value="1"/>
</dbReference>
<dbReference type="InterPro" id="IPR004099">
    <property type="entry name" value="Pyr_nucl-diS_OxRdtase_dimer"/>
</dbReference>
<keyword evidence="2" id="KW-0285">Flavoprotein</keyword>
<keyword evidence="9" id="KW-1185">Reference proteome</keyword>
<evidence type="ECO:0000259" key="6">
    <source>
        <dbReference type="Pfam" id="PF02852"/>
    </source>
</evidence>
<feature type="binding site" evidence="4">
    <location>
        <position position="262"/>
    </location>
    <ligand>
        <name>NAD(+)</name>
        <dbReference type="ChEBI" id="CHEBI:57540"/>
    </ligand>
</feature>
<comment type="cofactor">
    <cofactor evidence="4">
        <name>FAD</name>
        <dbReference type="ChEBI" id="CHEBI:57692"/>
    </cofactor>
    <text evidence="4">Binds 1 FAD per subunit.</text>
</comment>
<dbReference type="RefSeq" id="WP_139579059.1">
    <property type="nucleotide sequence ID" value="NZ_VDMA02000021.1"/>
</dbReference>
<gene>
    <name evidence="8" type="ORF">FH610_032550</name>
</gene>
<keyword evidence="4" id="KW-0547">Nucleotide-binding</keyword>
<evidence type="ECO:0000313" key="8">
    <source>
        <dbReference type="EMBL" id="KAB8180629.1"/>
    </source>
</evidence>
<evidence type="ECO:0000256" key="3">
    <source>
        <dbReference type="ARBA" id="ARBA00022827"/>
    </source>
</evidence>
<feature type="binding site" evidence="4">
    <location>
        <position position="51"/>
    </location>
    <ligand>
        <name>FAD</name>
        <dbReference type="ChEBI" id="CHEBI:57692"/>
    </ligand>
</feature>
<name>A0A5N6BLD9_9ACTN</name>
<evidence type="ECO:0000256" key="5">
    <source>
        <dbReference type="PIRSR" id="PIRSR000350-4"/>
    </source>
</evidence>
<keyword evidence="3 4" id="KW-0274">FAD</keyword>
<accession>A0A5N6BLD9</accession>
<proteinExistence type="inferred from homology"/>
<dbReference type="PRINTS" id="PR00411">
    <property type="entry name" value="PNDRDTASEI"/>
</dbReference>
<feature type="binding site" evidence="4">
    <location>
        <position position="303"/>
    </location>
    <ligand>
        <name>FAD</name>
        <dbReference type="ChEBI" id="CHEBI:57692"/>
    </ligand>
</feature>
<dbReference type="GO" id="GO:0000166">
    <property type="term" value="F:nucleotide binding"/>
    <property type="evidence" value="ECO:0007669"/>
    <property type="project" value="UniProtKB-KW"/>
</dbReference>
<dbReference type="InterPro" id="IPR001100">
    <property type="entry name" value="Pyr_nuc-diS_OxRdtase"/>
</dbReference>
<dbReference type="InterPro" id="IPR036188">
    <property type="entry name" value="FAD/NAD-bd_sf"/>
</dbReference>
<evidence type="ECO:0000256" key="4">
    <source>
        <dbReference type="PIRSR" id="PIRSR000350-3"/>
    </source>
</evidence>
<feature type="binding site" evidence="4">
    <location>
        <begin position="172"/>
        <end position="179"/>
    </location>
    <ligand>
        <name>NAD(+)</name>
        <dbReference type="ChEBI" id="CHEBI:57540"/>
    </ligand>
</feature>